<feature type="transmembrane region" description="Helical" evidence="7">
    <location>
        <begin position="324"/>
        <end position="348"/>
    </location>
</feature>
<dbReference type="GO" id="GO:0005886">
    <property type="term" value="C:plasma membrane"/>
    <property type="evidence" value="ECO:0007669"/>
    <property type="project" value="TreeGrafter"/>
</dbReference>
<feature type="transmembrane region" description="Helical" evidence="7">
    <location>
        <begin position="369"/>
        <end position="389"/>
    </location>
</feature>
<evidence type="ECO:0000256" key="6">
    <source>
        <dbReference type="RuleBase" id="RU362091"/>
    </source>
</evidence>
<protein>
    <submittedName>
        <fullName evidence="8">Sodium/glucose cotransporter</fullName>
    </submittedName>
</protein>
<feature type="transmembrane region" description="Helical" evidence="7">
    <location>
        <begin position="503"/>
        <end position="523"/>
    </location>
</feature>
<dbReference type="InterPro" id="IPR038377">
    <property type="entry name" value="Na/Glc_symporter_sf"/>
</dbReference>
<feature type="transmembrane region" description="Helical" evidence="7">
    <location>
        <begin position="78"/>
        <end position="100"/>
    </location>
</feature>
<sequence length="524" mass="56257">MTGIDVVSFVAFFLVVVGISLWKSLREGASRDESDYFLGGRSLSWPIIGISIVAANISSEQMVGMAGSGAAEQGLAVAAWQLMGSVFICLVAITLLPRFLQAGIYTMPEFLEYRYNTLARSIMAIVTVAIYVGVLLTAVLYTGATALEVLLGVPMSTGVWIIGAIGTLYAATGGLKAIAYADLIQGSALLIGGLIVFVLGLSASGGWADFSAANSDKLKLLLFKGHPGYDQLPWYTVFTGMWIVMIYYCGLNQFIVQRNLAAKTLRDGQLGMLFAGALWLLIPFAIVMPGIMAGNLYADELAGKSDAAYPTLIKNLVGPGLRGFIFAAIAGAIISTLASLLNSASTIASIDIFQRLIRPQASDKTVVRLGRILTVTFVVMGCFTAPLLTDGVFTFIQQFQGFIWPGVVAAFLGAFLLPRAPAAAGSVALLLGPVMYAILQILNKEGLFADVLSERVLHLHFLTQVLVCFAIIFATMWIMTFLRPNQTPKTLPVREDIELKTEPIVRVCAAMVVTSVVVMFLIFR</sequence>
<dbReference type="PANTHER" id="PTHR11819">
    <property type="entry name" value="SOLUTE CARRIER FAMILY 5"/>
    <property type="match status" value="1"/>
</dbReference>
<comment type="similarity">
    <text evidence="2 6">Belongs to the sodium:solute symporter (SSF) (TC 2.A.21) family.</text>
</comment>
<feature type="transmembrane region" description="Helical" evidence="7">
    <location>
        <begin position="462"/>
        <end position="482"/>
    </location>
</feature>
<dbReference type="NCBIfam" id="TIGR00813">
    <property type="entry name" value="sss"/>
    <property type="match status" value="1"/>
</dbReference>
<feature type="transmembrane region" description="Helical" evidence="7">
    <location>
        <begin position="424"/>
        <end position="442"/>
    </location>
</feature>
<evidence type="ECO:0000256" key="1">
    <source>
        <dbReference type="ARBA" id="ARBA00004141"/>
    </source>
</evidence>
<gene>
    <name evidence="8" type="primary">sglT_4</name>
    <name evidence="8" type="ORF">V7x_26730</name>
</gene>
<feature type="transmembrane region" description="Helical" evidence="7">
    <location>
        <begin position="149"/>
        <end position="171"/>
    </location>
</feature>
<comment type="subcellular location">
    <subcellularLocation>
        <location evidence="1">Membrane</location>
        <topology evidence="1">Multi-pass membrane protein</topology>
    </subcellularLocation>
</comment>
<evidence type="ECO:0000256" key="2">
    <source>
        <dbReference type="ARBA" id="ARBA00006434"/>
    </source>
</evidence>
<feature type="transmembrane region" description="Helical" evidence="7">
    <location>
        <begin position="183"/>
        <end position="208"/>
    </location>
</feature>
<evidence type="ECO:0000256" key="5">
    <source>
        <dbReference type="ARBA" id="ARBA00023136"/>
    </source>
</evidence>
<keyword evidence="5 7" id="KW-0472">Membrane</keyword>
<evidence type="ECO:0000313" key="9">
    <source>
        <dbReference type="Proteomes" id="UP000316476"/>
    </source>
</evidence>
<feature type="transmembrane region" description="Helical" evidence="7">
    <location>
        <begin position="121"/>
        <end position="143"/>
    </location>
</feature>
<name>A0A5C6G0U1_9PLAN</name>
<dbReference type="EMBL" id="SJPZ01000001">
    <property type="protein sequence ID" value="TWU67100.1"/>
    <property type="molecule type" value="Genomic_DNA"/>
</dbReference>
<keyword evidence="3 7" id="KW-0812">Transmembrane</keyword>
<dbReference type="PANTHER" id="PTHR11819:SF195">
    <property type="entry name" value="SODIUM_GLUCOSE COTRANSPORTER 4"/>
    <property type="match status" value="1"/>
</dbReference>
<dbReference type="OrthoDB" id="9814523at2"/>
<keyword evidence="4 7" id="KW-1133">Transmembrane helix</keyword>
<accession>A0A5C6G0U1</accession>
<feature type="transmembrane region" description="Helical" evidence="7">
    <location>
        <begin position="395"/>
        <end position="417"/>
    </location>
</feature>
<dbReference type="Proteomes" id="UP000316476">
    <property type="component" value="Unassembled WGS sequence"/>
</dbReference>
<feature type="transmembrane region" description="Helical" evidence="7">
    <location>
        <begin position="270"/>
        <end position="292"/>
    </location>
</feature>
<reference evidence="8 9" key="1">
    <citation type="submission" date="2019-02" db="EMBL/GenBank/DDBJ databases">
        <title>Deep-cultivation of Planctomycetes and their phenomic and genomic characterization uncovers novel biology.</title>
        <authorList>
            <person name="Wiegand S."/>
            <person name="Jogler M."/>
            <person name="Boedeker C."/>
            <person name="Pinto D."/>
            <person name="Vollmers J."/>
            <person name="Rivas-Marin E."/>
            <person name="Kohn T."/>
            <person name="Peeters S.H."/>
            <person name="Heuer A."/>
            <person name="Rast P."/>
            <person name="Oberbeckmann S."/>
            <person name="Bunk B."/>
            <person name="Jeske O."/>
            <person name="Meyerdierks A."/>
            <person name="Storesund J.E."/>
            <person name="Kallscheuer N."/>
            <person name="Luecker S."/>
            <person name="Lage O.M."/>
            <person name="Pohl T."/>
            <person name="Merkel B.J."/>
            <person name="Hornburger P."/>
            <person name="Mueller R.-W."/>
            <person name="Bruemmer F."/>
            <person name="Labrenz M."/>
            <person name="Spormann A.M."/>
            <person name="Op Den Camp H."/>
            <person name="Overmann J."/>
            <person name="Amann R."/>
            <person name="Jetten M.S.M."/>
            <person name="Mascher T."/>
            <person name="Medema M.H."/>
            <person name="Devos D.P."/>
            <person name="Kaster A.-K."/>
            <person name="Ovreas L."/>
            <person name="Rohde M."/>
            <person name="Galperin M.Y."/>
            <person name="Jogler C."/>
        </authorList>
    </citation>
    <scope>NUCLEOTIDE SEQUENCE [LARGE SCALE GENOMIC DNA]</scope>
    <source>
        <strain evidence="8 9">V7</strain>
    </source>
</reference>
<evidence type="ECO:0000256" key="4">
    <source>
        <dbReference type="ARBA" id="ARBA00022989"/>
    </source>
</evidence>
<dbReference type="InterPro" id="IPR001734">
    <property type="entry name" value="Na/solute_symporter"/>
</dbReference>
<dbReference type="Pfam" id="PF00474">
    <property type="entry name" value="SSF"/>
    <property type="match status" value="1"/>
</dbReference>
<organism evidence="8 9">
    <name type="scientific">Crateriforma conspicua</name>
    <dbReference type="NCBI Taxonomy" id="2527996"/>
    <lineage>
        <taxon>Bacteria</taxon>
        <taxon>Pseudomonadati</taxon>
        <taxon>Planctomycetota</taxon>
        <taxon>Planctomycetia</taxon>
        <taxon>Planctomycetales</taxon>
        <taxon>Planctomycetaceae</taxon>
        <taxon>Crateriforma</taxon>
    </lineage>
</organism>
<feature type="transmembrane region" description="Helical" evidence="7">
    <location>
        <begin position="6"/>
        <end position="25"/>
    </location>
</feature>
<evidence type="ECO:0000313" key="8">
    <source>
        <dbReference type="EMBL" id="TWU67100.1"/>
    </source>
</evidence>
<feature type="transmembrane region" description="Helical" evidence="7">
    <location>
        <begin position="37"/>
        <end position="58"/>
    </location>
</feature>
<dbReference type="RefSeq" id="WP_146413576.1">
    <property type="nucleotide sequence ID" value="NZ_SJPZ01000001.1"/>
</dbReference>
<proteinExistence type="inferred from homology"/>
<feature type="transmembrane region" description="Helical" evidence="7">
    <location>
        <begin position="232"/>
        <end position="249"/>
    </location>
</feature>
<dbReference type="Gene3D" id="1.20.1730.10">
    <property type="entry name" value="Sodium/glucose cotransporter"/>
    <property type="match status" value="1"/>
</dbReference>
<evidence type="ECO:0000256" key="7">
    <source>
        <dbReference type="SAM" id="Phobius"/>
    </source>
</evidence>
<evidence type="ECO:0000256" key="3">
    <source>
        <dbReference type="ARBA" id="ARBA00022692"/>
    </source>
</evidence>
<dbReference type="AlphaFoldDB" id="A0A5C6G0U1"/>
<comment type="caution">
    <text evidence="8">The sequence shown here is derived from an EMBL/GenBank/DDBJ whole genome shotgun (WGS) entry which is preliminary data.</text>
</comment>
<dbReference type="GO" id="GO:0005412">
    <property type="term" value="F:D-glucose:sodium symporter activity"/>
    <property type="evidence" value="ECO:0007669"/>
    <property type="project" value="TreeGrafter"/>
</dbReference>
<dbReference type="PROSITE" id="PS50283">
    <property type="entry name" value="NA_SOLUT_SYMP_3"/>
    <property type="match status" value="1"/>
</dbReference>